<dbReference type="AlphaFoldDB" id="A0AAP2DGL2"/>
<dbReference type="GO" id="GO:0004180">
    <property type="term" value="F:carboxypeptidase activity"/>
    <property type="evidence" value="ECO:0007669"/>
    <property type="project" value="UniProtKB-KW"/>
</dbReference>
<dbReference type="SUPFAM" id="SSF49464">
    <property type="entry name" value="Carboxypeptidase regulatory domain-like"/>
    <property type="match status" value="1"/>
</dbReference>
<organism evidence="1 2">
    <name type="scientific">Dawidia soli</name>
    <dbReference type="NCBI Taxonomy" id="2782352"/>
    <lineage>
        <taxon>Bacteria</taxon>
        <taxon>Pseudomonadati</taxon>
        <taxon>Bacteroidota</taxon>
        <taxon>Cytophagia</taxon>
        <taxon>Cytophagales</taxon>
        <taxon>Chryseotaleaceae</taxon>
        <taxon>Dawidia</taxon>
    </lineage>
</organism>
<comment type="caution">
    <text evidence="1">The sequence shown here is derived from an EMBL/GenBank/DDBJ whole genome shotgun (WGS) entry which is preliminary data.</text>
</comment>
<keyword evidence="2" id="KW-1185">Reference proteome</keyword>
<dbReference type="Proteomes" id="UP001319180">
    <property type="component" value="Unassembled WGS sequence"/>
</dbReference>
<keyword evidence="1" id="KW-0378">Hydrolase</keyword>
<keyword evidence="1" id="KW-0645">Protease</keyword>
<evidence type="ECO:0000313" key="2">
    <source>
        <dbReference type="Proteomes" id="UP001319180"/>
    </source>
</evidence>
<dbReference type="Pfam" id="PF13715">
    <property type="entry name" value="CarbopepD_reg_2"/>
    <property type="match status" value="1"/>
</dbReference>
<reference evidence="1 2" key="1">
    <citation type="submission" date="2021-05" db="EMBL/GenBank/DDBJ databases">
        <title>A Polyphasic approach of four new species of the genus Ohtaekwangia: Ohtaekwangia histidinii sp. nov., Ohtaekwangia cretensis sp. nov., Ohtaekwangia indiensis sp. nov., Ohtaekwangia reichenbachii sp. nov. from diverse environment.</title>
        <authorList>
            <person name="Octaviana S."/>
        </authorList>
    </citation>
    <scope>NUCLEOTIDE SEQUENCE [LARGE SCALE GENOMIC DNA]</scope>
    <source>
        <strain evidence="1 2">PWU37</strain>
    </source>
</reference>
<protein>
    <submittedName>
        <fullName evidence="1">Carboxypeptidase-like regulatory domain-containing protein</fullName>
    </submittedName>
</protein>
<dbReference type="RefSeq" id="WP_254094435.1">
    <property type="nucleotide sequence ID" value="NZ_JAHESC010000082.1"/>
</dbReference>
<gene>
    <name evidence="1" type="ORF">KK078_29395</name>
</gene>
<evidence type="ECO:0000313" key="1">
    <source>
        <dbReference type="EMBL" id="MBT1690716.1"/>
    </source>
</evidence>
<keyword evidence="1" id="KW-0121">Carboxypeptidase</keyword>
<accession>A0AAP2DGL2</accession>
<sequence length="404" mass="46745">MRFILIFGLFCIVLPGWAQKIALTGKISDADTGEPLPYASVAIKGKPVGTVANLQGEFDFYFETAYRNDILVISMLGYLNYEAPIWSLLAEQPLQIRLTKSIIMLNEVVVTDSLEAGGEIFRIALSRIDQNYPMQPFLMDGFYRDVKKIGGTSIALLEAAVKIYDDNYTAPRNKNKLRERVKLVEVRKSIGYDNKFTSYFGQTNLLEDLLLHNNLRYRNIEADEEFYASLVREPDSHYNGHDIFVVSTADQFALKVYIDKTDYSIVHLEFEMETTGDNLQTRKGMVSKYLKYNKAIDFRRYQGKMYLNYITVTTDERWHDERTGELKFETGLVQHLVINEIHANTKSRIGPTEKMRSYGLQYQDYPYNKEFWASYNVLKETTLDAKIREDLEKVAPLEQQFADE</sequence>
<dbReference type="InterPro" id="IPR008969">
    <property type="entry name" value="CarboxyPept-like_regulatory"/>
</dbReference>
<name>A0AAP2DGL2_9BACT</name>
<dbReference type="EMBL" id="JAHESC010000082">
    <property type="protein sequence ID" value="MBT1690716.1"/>
    <property type="molecule type" value="Genomic_DNA"/>
</dbReference>
<proteinExistence type="predicted"/>